<proteinExistence type="predicted"/>
<organism evidence="1 2">
    <name type="scientific">Artomyces pyxidatus</name>
    <dbReference type="NCBI Taxonomy" id="48021"/>
    <lineage>
        <taxon>Eukaryota</taxon>
        <taxon>Fungi</taxon>
        <taxon>Dikarya</taxon>
        <taxon>Basidiomycota</taxon>
        <taxon>Agaricomycotina</taxon>
        <taxon>Agaricomycetes</taxon>
        <taxon>Russulales</taxon>
        <taxon>Auriscalpiaceae</taxon>
        <taxon>Artomyces</taxon>
    </lineage>
</organism>
<sequence length="529" mass="60180">MGAPAKPTWSRDTVAARILAGDSIFILHGRVIRVPQSWLGAHPGGALTILHFIGRDASDEIEAYHQEHTIKKMYSYTVGVVDIGEEGWIPLQPPINTGWVRKADLDGAMHWHNEAAAVYSAENTELSPSSQILLVKKDETVTATGPSLQSLQTPPSPLSLKIQAQHSAAYKELHRRIVDAGLYQTRYIAGYGPEVARYILFAVTSYVAYQSQWYFFSAVSLGALWHQLVFTVHDLGHLGVTHDWVKDRVISIIIADWIGGLSIGWWVQNHNIHHVVTNHPSHDPDIQHLPFFAITPDFFRSLYSSYYKREMTFDRASQFFIGMQHRLFYVIMSLARFNLYRLSYLHLWTTRNEPIKVRGGRWAWWLEVVGLAFWWLWYGSVIRGCGSWQKGLMYLLVSNMVPSPLHVQIVLSHYSRSTADLGPAESFAHRQLRTTSDVICHPSVAFLHGGLHLQVTHHFFPRLPRHNLLEASHLVKEYANEQGLEYAEFGFLDGNSDVRSTLKGVADQLKLMRMVADAEIREAIETKRN</sequence>
<reference evidence="1" key="2">
    <citation type="journal article" date="2022" name="New Phytol.">
        <title>Evolutionary transition to the ectomycorrhizal habit in the genomes of a hyperdiverse lineage of mushroom-forming fungi.</title>
        <authorList>
            <person name="Looney B."/>
            <person name="Miyauchi S."/>
            <person name="Morin E."/>
            <person name="Drula E."/>
            <person name="Courty P.E."/>
            <person name="Kohler A."/>
            <person name="Kuo A."/>
            <person name="LaButti K."/>
            <person name="Pangilinan J."/>
            <person name="Lipzen A."/>
            <person name="Riley R."/>
            <person name="Andreopoulos W."/>
            <person name="He G."/>
            <person name="Johnson J."/>
            <person name="Nolan M."/>
            <person name="Tritt A."/>
            <person name="Barry K.W."/>
            <person name="Grigoriev I.V."/>
            <person name="Nagy L.G."/>
            <person name="Hibbett D."/>
            <person name="Henrissat B."/>
            <person name="Matheny P.B."/>
            <person name="Labbe J."/>
            <person name="Martin F.M."/>
        </authorList>
    </citation>
    <scope>NUCLEOTIDE SEQUENCE</scope>
    <source>
        <strain evidence="1">HHB10654</strain>
    </source>
</reference>
<name>A0ACB8TJ97_9AGAM</name>
<gene>
    <name evidence="1" type="ORF">BV25DRAFT_1846535</name>
</gene>
<accession>A0ACB8TJ97</accession>
<evidence type="ECO:0000313" key="2">
    <source>
        <dbReference type="Proteomes" id="UP000814140"/>
    </source>
</evidence>
<dbReference type="Proteomes" id="UP000814140">
    <property type="component" value="Unassembled WGS sequence"/>
</dbReference>
<keyword evidence="2" id="KW-1185">Reference proteome</keyword>
<reference evidence="1" key="1">
    <citation type="submission" date="2021-03" db="EMBL/GenBank/DDBJ databases">
        <authorList>
            <consortium name="DOE Joint Genome Institute"/>
            <person name="Ahrendt S."/>
            <person name="Looney B.P."/>
            <person name="Miyauchi S."/>
            <person name="Morin E."/>
            <person name="Drula E."/>
            <person name="Courty P.E."/>
            <person name="Chicoki N."/>
            <person name="Fauchery L."/>
            <person name="Kohler A."/>
            <person name="Kuo A."/>
            <person name="Labutti K."/>
            <person name="Pangilinan J."/>
            <person name="Lipzen A."/>
            <person name="Riley R."/>
            <person name="Andreopoulos W."/>
            <person name="He G."/>
            <person name="Johnson J."/>
            <person name="Barry K.W."/>
            <person name="Grigoriev I.V."/>
            <person name="Nagy L."/>
            <person name="Hibbett D."/>
            <person name="Henrissat B."/>
            <person name="Matheny P.B."/>
            <person name="Labbe J."/>
            <person name="Martin F."/>
        </authorList>
    </citation>
    <scope>NUCLEOTIDE SEQUENCE</scope>
    <source>
        <strain evidence="1">HHB10654</strain>
    </source>
</reference>
<comment type="caution">
    <text evidence="1">The sequence shown here is derived from an EMBL/GenBank/DDBJ whole genome shotgun (WGS) entry which is preliminary data.</text>
</comment>
<dbReference type="EMBL" id="MU277188">
    <property type="protein sequence ID" value="KAI0068455.1"/>
    <property type="molecule type" value="Genomic_DNA"/>
</dbReference>
<evidence type="ECO:0000313" key="1">
    <source>
        <dbReference type="EMBL" id="KAI0068455.1"/>
    </source>
</evidence>
<protein>
    <submittedName>
        <fullName evidence="1">Fatty acid/sphingolipid desaturase</fullName>
    </submittedName>
</protein>